<keyword evidence="7" id="KW-1185">Reference proteome</keyword>
<keyword evidence="2 6" id="KW-0378">Hydrolase</keyword>
<protein>
    <recommendedName>
        <fullName evidence="1">peptidyl-tRNA hydrolase</fullName>
        <ecNumber evidence="1">3.1.1.29</ecNumber>
    </recommendedName>
</protein>
<dbReference type="EMBL" id="AACS02000001">
    <property type="protein sequence ID" value="EAU93191.2"/>
    <property type="molecule type" value="Genomic_DNA"/>
</dbReference>
<dbReference type="eggNOG" id="KOG3282">
    <property type="taxonomic scope" value="Eukaryota"/>
</dbReference>
<dbReference type="VEuPathDB" id="FungiDB:CC1G_10259"/>
<dbReference type="RefSeq" id="XP_001828588.2">
    <property type="nucleotide sequence ID" value="XM_001828536.2"/>
</dbReference>
<dbReference type="FunFam" id="3.40.1490.10:FF:000001">
    <property type="entry name" value="Peptidyl-tRNA hydrolase 2"/>
    <property type="match status" value="1"/>
</dbReference>
<evidence type="ECO:0000313" key="7">
    <source>
        <dbReference type="Proteomes" id="UP000001861"/>
    </source>
</evidence>
<dbReference type="GO" id="GO:0005829">
    <property type="term" value="C:cytosol"/>
    <property type="evidence" value="ECO:0007669"/>
    <property type="project" value="TreeGrafter"/>
</dbReference>
<feature type="compositionally biased region" description="Pro residues" evidence="5">
    <location>
        <begin position="35"/>
        <end position="44"/>
    </location>
</feature>
<organism evidence="6 7">
    <name type="scientific">Coprinopsis cinerea (strain Okayama-7 / 130 / ATCC MYA-4618 / FGSC 9003)</name>
    <name type="common">Inky cap fungus</name>
    <name type="synonym">Hormographiella aspergillata</name>
    <dbReference type="NCBI Taxonomy" id="240176"/>
    <lineage>
        <taxon>Eukaryota</taxon>
        <taxon>Fungi</taxon>
        <taxon>Dikarya</taxon>
        <taxon>Basidiomycota</taxon>
        <taxon>Agaricomycotina</taxon>
        <taxon>Agaricomycetes</taxon>
        <taxon>Agaricomycetidae</taxon>
        <taxon>Agaricales</taxon>
        <taxon>Agaricineae</taxon>
        <taxon>Psathyrellaceae</taxon>
        <taxon>Coprinopsis</taxon>
    </lineage>
</organism>
<dbReference type="Proteomes" id="UP000001861">
    <property type="component" value="Unassembled WGS sequence"/>
</dbReference>
<evidence type="ECO:0000313" key="6">
    <source>
        <dbReference type="EMBL" id="EAU93191.2"/>
    </source>
</evidence>
<dbReference type="FunCoup" id="A8N139">
    <property type="interactions" value="728"/>
</dbReference>
<dbReference type="InterPro" id="IPR002833">
    <property type="entry name" value="PTH2"/>
</dbReference>
<dbReference type="SUPFAM" id="SSF102462">
    <property type="entry name" value="Peptidyl-tRNA hydrolase II"/>
    <property type="match status" value="1"/>
</dbReference>
<dbReference type="NCBIfam" id="TIGR00283">
    <property type="entry name" value="arch_pth2"/>
    <property type="match status" value="1"/>
</dbReference>
<proteinExistence type="inferred from homology"/>
<dbReference type="OMA" id="RMDLGMT"/>
<name>A8N139_COPC7</name>
<feature type="region of interest" description="Disordered" evidence="5">
    <location>
        <begin position="30"/>
        <end position="79"/>
    </location>
</feature>
<dbReference type="HOGENOM" id="CLU_073661_0_3_1"/>
<reference evidence="6 7" key="1">
    <citation type="journal article" date="2010" name="Proc. Natl. Acad. Sci. U.S.A.">
        <title>Insights into evolution of multicellular fungi from the assembled chromosomes of the mushroom Coprinopsis cinerea (Coprinus cinereus).</title>
        <authorList>
            <person name="Stajich J.E."/>
            <person name="Wilke S.K."/>
            <person name="Ahren D."/>
            <person name="Au C.H."/>
            <person name="Birren B.W."/>
            <person name="Borodovsky M."/>
            <person name="Burns C."/>
            <person name="Canback B."/>
            <person name="Casselton L.A."/>
            <person name="Cheng C.K."/>
            <person name="Deng J."/>
            <person name="Dietrich F.S."/>
            <person name="Fargo D.C."/>
            <person name="Farman M.L."/>
            <person name="Gathman A.C."/>
            <person name="Goldberg J."/>
            <person name="Guigo R."/>
            <person name="Hoegger P.J."/>
            <person name="Hooker J.B."/>
            <person name="Huggins A."/>
            <person name="James T.Y."/>
            <person name="Kamada T."/>
            <person name="Kilaru S."/>
            <person name="Kodira C."/>
            <person name="Kues U."/>
            <person name="Kupfer D."/>
            <person name="Kwan H.S."/>
            <person name="Lomsadze A."/>
            <person name="Li W."/>
            <person name="Lilly W.W."/>
            <person name="Ma L.J."/>
            <person name="Mackey A.J."/>
            <person name="Manning G."/>
            <person name="Martin F."/>
            <person name="Muraguchi H."/>
            <person name="Natvig D.O."/>
            <person name="Palmerini H."/>
            <person name="Ramesh M.A."/>
            <person name="Rehmeyer C.J."/>
            <person name="Roe B.A."/>
            <person name="Shenoy N."/>
            <person name="Stanke M."/>
            <person name="Ter-Hovhannisyan V."/>
            <person name="Tunlid A."/>
            <person name="Velagapudi R."/>
            <person name="Vision T.J."/>
            <person name="Zeng Q."/>
            <person name="Zolan M.E."/>
            <person name="Pukkila P.J."/>
        </authorList>
    </citation>
    <scope>NUCLEOTIDE SEQUENCE [LARGE SCALE GENOMIC DNA]</scope>
    <source>
        <strain evidence="7">Okayama-7 / 130 / ATCC MYA-4618 / FGSC 9003</strain>
    </source>
</reference>
<dbReference type="PANTHER" id="PTHR12649:SF11">
    <property type="entry name" value="PEPTIDYL-TRNA HYDROLASE 2, MITOCHONDRIAL"/>
    <property type="match status" value="1"/>
</dbReference>
<evidence type="ECO:0000256" key="2">
    <source>
        <dbReference type="ARBA" id="ARBA00022801"/>
    </source>
</evidence>
<dbReference type="InterPro" id="IPR023476">
    <property type="entry name" value="Pep_tRNA_hydro_II_dom_sf"/>
</dbReference>
<comment type="caution">
    <text evidence="6">The sequence shown here is derived from an EMBL/GenBank/DDBJ whole genome shotgun (WGS) entry which is preliminary data.</text>
</comment>
<dbReference type="EC" id="3.1.1.29" evidence="1"/>
<dbReference type="Pfam" id="PF01981">
    <property type="entry name" value="PTH2"/>
    <property type="match status" value="1"/>
</dbReference>
<accession>A8N139</accession>
<feature type="compositionally biased region" description="Low complexity" evidence="5">
    <location>
        <begin position="45"/>
        <end position="75"/>
    </location>
</feature>
<dbReference type="PANTHER" id="PTHR12649">
    <property type="entry name" value="PEPTIDYL-TRNA HYDROLASE 2"/>
    <property type="match status" value="1"/>
</dbReference>
<dbReference type="AlphaFoldDB" id="A8N139"/>
<dbReference type="GeneID" id="6005013"/>
<dbReference type="InParanoid" id="A8N139"/>
<evidence type="ECO:0000256" key="4">
    <source>
        <dbReference type="ARBA" id="ARBA00048707"/>
    </source>
</evidence>
<evidence type="ECO:0000256" key="5">
    <source>
        <dbReference type="SAM" id="MobiDB-lite"/>
    </source>
</evidence>
<dbReference type="STRING" id="240176.A8N139"/>
<gene>
    <name evidence="6" type="ORF">CC1G_10259</name>
</gene>
<comment type="catalytic activity">
    <reaction evidence="4">
        <text>an N-acyl-L-alpha-aminoacyl-tRNA + H2O = an N-acyl-L-amino acid + a tRNA + H(+)</text>
        <dbReference type="Rhea" id="RHEA:54448"/>
        <dbReference type="Rhea" id="RHEA-COMP:10123"/>
        <dbReference type="Rhea" id="RHEA-COMP:13883"/>
        <dbReference type="ChEBI" id="CHEBI:15377"/>
        <dbReference type="ChEBI" id="CHEBI:15378"/>
        <dbReference type="ChEBI" id="CHEBI:59874"/>
        <dbReference type="ChEBI" id="CHEBI:78442"/>
        <dbReference type="ChEBI" id="CHEBI:138191"/>
        <dbReference type="EC" id="3.1.1.29"/>
    </reaction>
</comment>
<comment type="similarity">
    <text evidence="3">Belongs to the PTH2 family.</text>
</comment>
<dbReference type="GO" id="GO:0004045">
    <property type="term" value="F:peptidyl-tRNA hydrolase activity"/>
    <property type="evidence" value="ECO:0007669"/>
    <property type="project" value="UniProtKB-EC"/>
</dbReference>
<evidence type="ECO:0000256" key="3">
    <source>
        <dbReference type="ARBA" id="ARBA00038050"/>
    </source>
</evidence>
<sequence length="222" mass="23106">MSPQSIRELSLPLSIALSLASLGLGYVLGTLKSQPQPPSAPGPSDPTSSTTLTSSTTSQTAPTPGPTAASTPSSSWIIEDDTDDEDETLADGDLSAIKAGLTEHCKMVLVVRTDLGMSTGKIAAQCGHPRHATLACYKALIKTNPGLVRHWERTGQAKIALKASSEDQLLELEAIAKSLNLCARSILDAGRTQIAAGSRTVLAIGPAPIPIINQVTGHLRLL</sequence>
<dbReference type="CDD" id="cd02430">
    <property type="entry name" value="PTH2"/>
    <property type="match status" value="1"/>
</dbReference>
<dbReference type="KEGG" id="cci:CC1G_10259"/>
<dbReference type="Gene3D" id="3.40.1490.10">
    <property type="entry name" value="Bit1"/>
    <property type="match status" value="1"/>
</dbReference>
<evidence type="ECO:0000256" key="1">
    <source>
        <dbReference type="ARBA" id="ARBA00013260"/>
    </source>
</evidence>
<dbReference type="OrthoDB" id="1733656at2759"/>